<evidence type="ECO:0000313" key="3">
    <source>
        <dbReference type="Proteomes" id="UP001240236"/>
    </source>
</evidence>
<evidence type="ECO:0000256" key="1">
    <source>
        <dbReference type="SAM" id="MobiDB-lite"/>
    </source>
</evidence>
<reference evidence="2 3" key="1">
    <citation type="submission" date="2023-07" db="EMBL/GenBank/DDBJ databases">
        <title>Sequencing the genomes of 1000 actinobacteria strains.</title>
        <authorList>
            <person name="Klenk H.-P."/>
        </authorList>
    </citation>
    <scope>NUCLEOTIDE SEQUENCE [LARGE SCALE GENOMIC DNA]</scope>
    <source>
        <strain evidence="2 3">DSM 44709</strain>
    </source>
</reference>
<proteinExistence type="predicted"/>
<dbReference type="RefSeq" id="WP_370879134.1">
    <property type="nucleotide sequence ID" value="NZ_JAUSUZ010000001.1"/>
</dbReference>
<evidence type="ECO:0000313" key="2">
    <source>
        <dbReference type="EMBL" id="MDQ0363509.1"/>
    </source>
</evidence>
<gene>
    <name evidence="2" type="ORF">J2S42_000178</name>
</gene>
<keyword evidence="3" id="KW-1185">Reference proteome</keyword>
<sequence length="49" mass="4807">MSDARAAGPLAGDSIVVRVIGEGRPADAVHGGGQVVGGSREPADGLQPR</sequence>
<feature type="region of interest" description="Disordered" evidence="1">
    <location>
        <begin position="25"/>
        <end position="49"/>
    </location>
</feature>
<name>A0AAE3VUD4_9ACTN</name>
<dbReference type="AlphaFoldDB" id="A0AAE3VUD4"/>
<dbReference type="Proteomes" id="UP001240236">
    <property type="component" value="Unassembled WGS sequence"/>
</dbReference>
<organism evidence="2 3">
    <name type="scientific">Catenuloplanes indicus</name>
    <dbReference type="NCBI Taxonomy" id="137267"/>
    <lineage>
        <taxon>Bacteria</taxon>
        <taxon>Bacillati</taxon>
        <taxon>Actinomycetota</taxon>
        <taxon>Actinomycetes</taxon>
        <taxon>Micromonosporales</taxon>
        <taxon>Micromonosporaceae</taxon>
        <taxon>Catenuloplanes</taxon>
    </lineage>
</organism>
<comment type="caution">
    <text evidence="2">The sequence shown here is derived from an EMBL/GenBank/DDBJ whole genome shotgun (WGS) entry which is preliminary data.</text>
</comment>
<dbReference type="EMBL" id="JAUSUZ010000001">
    <property type="protein sequence ID" value="MDQ0363509.1"/>
    <property type="molecule type" value="Genomic_DNA"/>
</dbReference>
<accession>A0AAE3VUD4</accession>
<protein>
    <submittedName>
        <fullName evidence="2">Uncharacterized protein</fullName>
    </submittedName>
</protein>